<comment type="caution">
    <text evidence="2">The sequence shown here is derived from an EMBL/GenBank/DDBJ whole genome shotgun (WGS) entry which is preliminary data.</text>
</comment>
<feature type="region of interest" description="Disordered" evidence="1">
    <location>
        <begin position="1"/>
        <end position="35"/>
    </location>
</feature>
<protein>
    <recommendedName>
        <fullName evidence="4">DUF3558 domain-containing protein</fullName>
    </recommendedName>
</protein>
<sequence>MALLGLSGCALGGAPTGSDENGPDPQPKASGLKDFDPCTFFTPDDLATAGVGSAPERVEDVSFEPGCSFEGEKAMLTLYKNQDETVDSYATRGTWDSYQKFDINGRAAATGISAGATDRGICNIVVDAGGGVAIVTVNEVLPGDIPDPCGEAKKLAQQIEPRLPR</sequence>
<reference evidence="3" key="1">
    <citation type="journal article" date="2019" name="Int. J. Syst. Evol. Microbiol.">
        <title>The Global Catalogue of Microorganisms (GCM) 10K type strain sequencing project: providing services to taxonomists for standard genome sequencing and annotation.</title>
        <authorList>
            <consortium name="The Broad Institute Genomics Platform"/>
            <consortium name="The Broad Institute Genome Sequencing Center for Infectious Disease"/>
            <person name="Wu L."/>
            <person name="Ma J."/>
        </authorList>
    </citation>
    <scope>NUCLEOTIDE SEQUENCE [LARGE SCALE GENOMIC DNA]</scope>
    <source>
        <strain evidence="3">JCM 9687</strain>
    </source>
</reference>
<evidence type="ECO:0008006" key="4">
    <source>
        <dbReference type="Google" id="ProtNLM"/>
    </source>
</evidence>
<dbReference type="Pfam" id="PF12079">
    <property type="entry name" value="DUF3558"/>
    <property type="match status" value="1"/>
</dbReference>
<organism evidence="2 3">
    <name type="scientific">Saccharopolyspora gregorii</name>
    <dbReference type="NCBI Taxonomy" id="33914"/>
    <lineage>
        <taxon>Bacteria</taxon>
        <taxon>Bacillati</taxon>
        <taxon>Actinomycetota</taxon>
        <taxon>Actinomycetes</taxon>
        <taxon>Pseudonocardiales</taxon>
        <taxon>Pseudonocardiaceae</taxon>
        <taxon>Saccharopolyspora</taxon>
    </lineage>
</organism>
<dbReference type="Proteomes" id="UP001500483">
    <property type="component" value="Unassembled WGS sequence"/>
</dbReference>
<dbReference type="EMBL" id="BAAAYK010000038">
    <property type="protein sequence ID" value="GAA3360720.1"/>
    <property type="molecule type" value="Genomic_DNA"/>
</dbReference>
<evidence type="ECO:0000313" key="3">
    <source>
        <dbReference type="Proteomes" id="UP001500483"/>
    </source>
</evidence>
<dbReference type="InterPro" id="IPR024520">
    <property type="entry name" value="DUF3558"/>
</dbReference>
<dbReference type="RefSeq" id="WP_344928889.1">
    <property type="nucleotide sequence ID" value="NZ_BAAAYK010000038.1"/>
</dbReference>
<gene>
    <name evidence="2" type="ORF">GCM10020366_41890</name>
</gene>
<proteinExistence type="predicted"/>
<evidence type="ECO:0000256" key="1">
    <source>
        <dbReference type="SAM" id="MobiDB-lite"/>
    </source>
</evidence>
<keyword evidence="3" id="KW-1185">Reference proteome</keyword>
<evidence type="ECO:0000313" key="2">
    <source>
        <dbReference type="EMBL" id="GAA3360720.1"/>
    </source>
</evidence>
<name>A0ABP6RUC9_9PSEU</name>
<accession>A0ABP6RUC9</accession>